<evidence type="ECO:0000313" key="6">
    <source>
        <dbReference type="EMBL" id="CAH2404151.1"/>
    </source>
</evidence>
<evidence type="ECO:0000313" key="7">
    <source>
        <dbReference type="Proteomes" id="UP001153050"/>
    </source>
</evidence>
<dbReference type="RefSeq" id="WP_254019911.1">
    <property type="nucleotide sequence ID" value="NZ_CAKXZT010000136.1"/>
</dbReference>
<dbReference type="PANTHER" id="PTHR30126">
    <property type="entry name" value="HTH-TYPE TRANSCRIPTIONAL REGULATOR"/>
    <property type="match status" value="1"/>
</dbReference>
<dbReference type="InterPro" id="IPR000847">
    <property type="entry name" value="LysR_HTH_N"/>
</dbReference>
<gene>
    <name evidence="6" type="ORF">MES5069_400138</name>
</gene>
<dbReference type="SUPFAM" id="SSF53850">
    <property type="entry name" value="Periplasmic binding protein-like II"/>
    <property type="match status" value="1"/>
</dbReference>
<comment type="caution">
    <text evidence="6">The sequence shown here is derived from an EMBL/GenBank/DDBJ whole genome shotgun (WGS) entry which is preliminary data.</text>
</comment>
<dbReference type="Gene3D" id="1.10.10.10">
    <property type="entry name" value="Winged helix-like DNA-binding domain superfamily/Winged helix DNA-binding domain"/>
    <property type="match status" value="1"/>
</dbReference>
<evidence type="ECO:0000259" key="5">
    <source>
        <dbReference type="PROSITE" id="PS50931"/>
    </source>
</evidence>
<dbReference type="InterPro" id="IPR036388">
    <property type="entry name" value="WH-like_DNA-bd_sf"/>
</dbReference>
<keyword evidence="7" id="KW-1185">Reference proteome</keyword>
<keyword evidence="4" id="KW-0804">Transcription</keyword>
<keyword evidence="2" id="KW-0805">Transcription regulation</keyword>
<accession>A0ABM9E4V7</accession>
<dbReference type="InterPro" id="IPR005119">
    <property type="entry name" value="LysR_subst-bd"/>
</dbReference>
<evidence type="ECO:0000256" key="4">
    <source>
        <dbReference type="ARBA" id="ARBA00023163"/>
    </source>
</evidence>
<comment type="similarity">
    <text evidence="1">Belongs to the LysR transcriptional regulatory family.</text>
</comment>
<evidence type="ECO:0000256" key="2">
    <source>
        <dbReference type="ARBA" id="ARBA00023015"/>
    </source>
</evidence>
<dbReference type="Proteomes" id="UP001153050">
    <property type="component" value="Unassembled WGS sequence"/>
</dbReference>
<protein>
    <submittedName>
        <fullName evidence="6">LysR-type regulator</fullName>
    </submittedName>
</protein>
<dbReference type="InterPro" id="IPR036390">
    <property type="entry name" value="WH_DNA-bd_sf"/>
</dbReference>
<dbReference type="EMBL" id="CAKXZT010000136">
    <property type="protein sequence ID" value="CAH2404151.1"/>
    <property type="molecule type" value="Genomic_DNA"/>
</dbReference>
<keyword evidence="3" id="KW-0238">DNA-binding</keyword>
<reference evidence="6 7" key="1">
    <citation type="submission" date="2022-03" db="EMBL/GenBank/DDBJ databases">
        <authorList>
            <person name="Brunel B."/>
        </authorList>
    </citation>
    <scope>NUCLEOTIDE SEQUENCE [LARGE SCALE GENOMIC DNA]</scope>
    <source>
        <strain evidence="6">STM5069sample</strain>
    </source>
</reference>
<feature type="domain" description="HTH lysR-type" evidence="5">
    <location>
        <begin position="7"/>
        <end position="65"/>
    </location>
</feature>
<dbReference type="Pfam" id="PF03466">
    <property type="entry name" value="LysR_substrate"/>
    <property type="match status" value="1"/>
</dbReference>
<evidence type="ECO:0000256" key="3">
    <source>
        <dbReference type="ARBA" id="ARBA00023125"/>
    </source>
</evidence>
<dbReference type="Pfam" id="PF00126">
    <property type="entry name" value="HTH_1"/>
    <property type="match status" value="1"/>
</dbReference>
<proteinExistence type="inferred from homology"/>
<dbReference type="PROSITE" id="PS50931">
    <property type="entry name" value="HTH_LYSR"/>
    <property type="match status" value="1"/>
</dbReference>
<dbReference type="SUPFAM" id="SSF46785">
    <property type="entry name" value="Winged helix' DNA-binding domain"/>
    <property type="match status" value="1"/>
</dbReference>
<evidence type="ECO:0000256" key="1">
    <source>
        <dbReference type="ARBA" id="ARBA00009437"/>
    </source>
</evidence>
<dbReference type="Gene3D" id="3.40.190.290">
    <property type="match status" value="1"/>
</dbReference>
<sequence>MSDPGTPTFDQLRVFLAVVDVGSFAGAARQLNRATSVISYTIANLEAQLGVTLFERDSTRRPQLSGEGRALLTEARNVALGFNRLRAKAKGLHQGIESEVHLAFDEMLPAARVVEALRNFQDKFPTVPLRLRAEALGAVTQLVLDRTSMIGVRGPPDIEIDGLERIGVGSVHLVPVAAPSHPLASSVNELGAGRHHVQLVLTDRSPPAAGSDLGVMGTHTWRVADLATKHMLLREGIGWGTMPEPMIQEDLASGKLVLLDLPDFKGGHYRFFAIHRTDMPPGPAASFLINQFLRQSHGMDGGILRAFAPTAAASPIHLRDAMQGGG</sequence>
<dbReference type="PANTHER" id="PTHR30126:SF91">
    <property type="entry name" value="LYSR FAMILY TRANSCRIPTIONAL REGULATOR"/>
    <property type="match status" value="1"/>
</dbReference>
<organism evidence="6 7">
    <name type="scientific">Mesorhizobium escarrei</name>
    <dbReference type="NCBI Taxonomy" id="666018"/>
    <lineage>
        <taxon>Bacteria</taxon>
        <taxon>Pseudomonadati</taxon>
        <taxon>Pseudomonadota</taxon>
        <taxon>Alphaproteobacteria</taxon>
        <taxon>Hyphomicrobiales</taxon>
        <taxon>Phyllobacteriaceae</taxon>
        <taxon>Mesorhizobium</taxon>
    </lineage>
</organism>
<name>A0ABM9E4V7_9HYPH</name>